<dbReference type="InterPro" id="IPR040442">
    <property type="entry name" value="Pyrv_kinase-like_dom_sf"/>
</dbReference>
<dbReference type="EC" id="2.7.3.9" evidence="6"/>
<evidence type="ECO:0000256" key="5">
    <source>
        <dbReference type="ARBA" id="ARBA00007837"/>
    </source>
</evidence>
<evidence type="ECO:0000256" key="2">
    <source>
        <dbReference type="ARBA" id="ARBA00001946"/>
    </source>
</evidence>
<dbReference type="PROSITE" id="PS00372">
    <property type="entry name" value="PTS_EIIA_TYPE_2_HIS"/>
    <property type="match status" value="1"/>
</dbReference>
<dbReference type="GO" id="GO:0009401">
    <property type="term" value="P:phosphoenolpyruvate-dependent sugar phosphotransferase system"/>
    <property type="evidence" value="ECO:0007669"/>
    <property type="project" value="UniProtKB-KW"/>
</dbReference>
<comment type="cofactor">
    <cofactor evidence="2">
        <name>Mg(2+)</name>
        <dbReference type="ChEBI" id="CHEBI:18420"/>
    </cofactor>
</comment>
<evidence type="ECO:0000256" key="7">
    <source>
        <dbReference type="ARBA" id="ARBA00015565"/>
    </source>
</evidence>
<dbReference type="Pfam" id="PF00359">
    <property type="entry name" value="PTS_EIIA_2"/>
    <property type="match status" value="1"/>
</dbReference>
<feature type="region of interest" description="Disordered" evidence="17">
    <location>
        <begin position="136"/>
        <end position="158"/>
    </location>
</feature>
<dbReference type="InterPro" id="IPR036618">
    <property type="entry name" value="PtsI_HPr-bd_sf"/>
</dbReference>
<dbReference type="InterPro" id="IPR016152">
    <property type="entry name" value="PTrfase/Anion_transptr"/>
</dbReference>
<dbReference type="SUPFAM" id="SSF55804">
    <property type="entry name" value="Phoshotransferase/anion transport protein"/>
    <property type="match status" value="1"/>
</dbReference>
<dbReference type="InterPro" id="IPR008731">
    <property type="entry name" value="PTS_EIN"/>
</dbReference>
<reference evidence="20 21" key="1">
    <citation type="submission" date="2011-06" db="EMBL/GenBank/DDBJ databases">
        <title>The draft genome of Thiorhodococcus drewsii AZ1.</title>
        <authorList>
            <consortium name="US DOE Joint Genome Institute (JGI-PGF)"/>
            <person name="Lucas S."/>
            <person name="Han J."/>
            <person name="Lapidus A."/>
            <person name="Cheng J.-F."/>
            <person name="Goodwin L."/>
            <person name="Pitluck S."/>
            <person name="Peters L."/>
            <person name="Land M.L."/>
            <person name="Hauser L."/>
            <person name="Vogl K."/>
            <person name="Liu Z."/>
            <person name="Imhoff J."/>
            <person name="Thiel V."/>
            <person name="Frigaard N.-U."/>
            <person name="Bryant D.A."/>
            <person name="Woyke T.J."/>
        </authorList>
    </citation>
    <scope>NUCLEOTIDE SEQUENCE [LARGE SCALE GENOMIC DNA]</scope>
    <source>
        <strain evidence="20 21">AZ1</strain>
    </source>
</reference>
<evidence type="ECO:0000256" key="16">
    <source>
        <dbReference type="ARBA" id="ARBA00022842"/>
    </source>
</evidence>
<evidence type="ECO:0000256" key="10">
    <source>
        <dbReference type="ARBA" id="ARBA00022553"/>
    </source>
</evidence>
<dbReference type="Pfam" id="PF02896">
    <property type="entry name" value="PEP-utilizers_C"/>
    <property type="match status" value="1"/>
</dbReference>
<keyword evidence="11" id="KW-0762">Sugar transport</keyword>
<dbReference type="NCBIfam" id="TIGR01003">
    <property type="entry name" value="PTS_HPr_family"/>
    <property type="match status" value="1"/>
</dbReference>
<evidence type="ECO:0000259" key="18">
    <source>
        <dbReference type="PROSITE" id="PS51094"/>
    </source>
</evidence>
<evidence type="ECO:0000313" key="20">
    <source>
        <dbReference type="EMBL" id="EGV33160.1"/>
    </source>
</evidence>
<dbReference type="SUPFAM" id="SSF47831">
    <property type="entry name" value="Enzyme I of the PEP:sugar phosphotransferase system HPr-binding (sub)domain"/>
    <property type="match status" value="1"/>
</dbReference>
<comment type="subcellular location">
    <subcellularLocation>
        <location evidence="4">Cytoplasm</location>
    </subcellularLocation>
</comment>
<keyword evidence="14" id="KW-0479">Metal-binding</keyword>
<dbReference type="Gene3D" id="3.20.20.60">
    <property type="entry name" value="Phosphoenolpyruvate-binding domains"/>
    <property type="match status" value="1"/>
</dbReference>
<dbReference type="OrthoDB" id="9765468at2"/>
<name>G2DXW1_9GAMM</name>
<evidence type="ECO:0000256" key="6">
    <source>
        <dbReference type="ARBA" id="ARBA00012232"/>
    </source>
</evidence>
<dbReference type="SUPFAM" id="SSF51621">
    <property type="entry name" value="Phosphoenolpyruvate/pyruvate domain"/>
    <property type="match status" value="1"/>
</dbReference>
<keyword evidence="12 20" id="KW-0808">Transferase</keyword>
<evidence type="ECO:0000256" key="13">
    <source>
        <dbReference type="ARBA" id="ARBA00022683"/>
    </source>
</evidence>
<dbReference type="Pfam" id="PF00381">
    <property type="entry name" value="PTS-HPr"/>
    <property type="match status" value="1"/>
</dbReference>
<dbReference type="Pfam" id="PF00391">
    <property type="entry name" value="PEP-utilizers"/>
    <property type="match status" value="1"/>
</dbReference>
<keyword evidence="21" id="KW-1185">Reference proteome</keyword>
<dbReference type="Pfam" id="PF05524">
    <property type="entry name" value="PEP-utilisers_N"/>
    <property type="match status" value="1"/>
</dbReference>
<dbReference type="NCBIfam" id="TIGR01417">
    <property type="entry name" value="PTS_I_fam"/>
    <property type="match status" value="1"/>
</dbReference>
<dbReference type="InterPro" id="IPR015813">
    <property type="entry name" value="Pyrv/PenolPyrv_kinase-like_dom"/>
</dbReference>
<evidence type="ECO:0000256" key="1">
    <source>
        <dbReference type="ARBA" id="ARBA00000683"/>
    </source>
</evidence>
<dbReference type="PROSITE" id="PS51350">
    <property type="entry name" value="PTS_HPR_DOM"/>
    <property type="match status" value="1"/>
</dbReference>
<sequence>MLSLDASAVRLGASAENKTDAIRQVGQILIDSGYIEPGYVDSLLAREKVANTFLGNGIAIPHGVPKDRGLIKRTGVAVLQVPDGVDWNPGDRVYLVVGIAAKSDEHLQILTNLTDVLGDPTEAERLAHTHNPVDIERRLSSGAEPTSPTTTKPLPDDLPNHFDIAIDSPHGLHARPATALVDIAKEFDATIRVRHGDRAGDAKSLIALLNLGIGSGATIRVMAEGPDADAALTALREAIEAGLEEEEDAPVAGGEMAPIDWEGRSIAGVAASPGLAAGPAWQYQRGKIVVAATARDPSAELTRLDRAIEGAKRELAELYEEVKSRYGAGKAAIFRAHAEFLEDQGIIEAAKTRIRDASRSAGYAWEQSYGQQAKDLAAQKDALLAARAVDLRDVGRRVLRLLAERIEDAPKLPDTPVILVADDLSPSDTAKLDPALALGICTASGGPTSHTAIIARSLGIPALVGAGDSVLEIADGTDIVLDGNSGTLVLTPTDADRATAERVQADMANQREEERRACYQPAIMTDGARVEVVANIAAPEEAARAVEAGGEGVGLLRTEFLFLGRDQAPTEEEQTDAYTTMVEALNGLPIIIRTLDIGGDKSVPYMSMPVEENPFLGERGIRLCLNRPELFRTQLRAIFRASKKGPVRIMFPMISTLEELKRAKALTEEVRQEIGADPVEIGIMIEVPSAVMMAEELAAEADFFSVGSNDLTQYCLAIDRMHPMLSRQADGLHPAVLRMIDQTVKAAEKAGKWVGVCGGIAGDPRGVVILTGLGVKELSVSIPSIAAVKAQIRGLSMEKANDLAKRALACSNAAAVRRLR</sequence>
<dbReference type="CDD" id="cd00367">
    <property type="entry name" value="PTS-HPr_like"/>
    <property type="match status" value="1"/>
</dbReference>
<dbReference type="CDD" id="cd00211">
    <property type="entry name" value="PTS_IIA_fru"/>
    <property type="match status" value="1"/>
</dbReference>
<dbReference type="Gene3D" id="1.10.274.10">
    <property type="entry name" value="PtsI, HPr-binding domain"/>
    <property type="match status" value="1"/>
</dbReference>
<protein>
    <recommendedName>
        <fullName evidence="7">Multiphosphoryl transfer protein</fullName>
        <ecNumber evidence="6">2.7.3.9</ecNumber>
    </recommendedName>
</protein>
<comment type="similarity">
    <text evidence="5">Belongs to the PEP-utilizing enzyme family.</text>
</comment>
<evidence type="ECO:0000256" key="12">
    <source>
        <dbReference type="ARBA" id="ARBA00022679"/>
    </source>
</evidence>
<dbReference type="Gene3D" id="3.40.930.10">
    <property type="entry name" value="Mannitol-specific EII, Chain A"/>
    <property type="match status" value="1"/>
</dbReference>
<keyword evidence="16" id="KW-0460">Magnesium</keyword>
<dbReference type="InterPro" id="IPR036637">
    <property type="entry name" value="Phosphohistidine_dom_sf"/>
</dbReference>
<dbReference type="InterPro" id="IPR008279">
    <property type="entry name" value="PEP-util_enz_mobile_dom"/>
</dbReference>
<evidence type="ECO:0000313" key="21">
    <source>
        <dbReference type="Proteomes" id="UP000004200"/>
    </source>
</evidence>
<keyword evidence="13" id="KW-0598">Phosphotransferase system</keyword>
<dbReference type="RefSeq" id="WP_007039554.1">
    <property type="nucleotide sequence ID" value="NZ_AFWT01000004.1"/>
</dbReference>
<keyword evidence="8" id="KW-0813">Transport</keyword>
<dbReference type="PRINTS" id="PR01736">
    <property type="entry name" value="PHPHTRNFRASE"/>
</dbReference>
<dbReference type="InterPro" id="IPR006318">
    <property type="entry name" value="PTS_EI-like"/>
</dbReference>
<dbReference type="EMBL" id="AFWT01000004">
    <property type="protein sequence ID" value="EGV33160.1"/>
    <property type="molecule type" value="Genomic_DNA"/>
</dbReference>
<dbReference type="GO" id="GO:0008965">
    <property type="term" value="F:phosphoenolpyruvate-protein phosphotransferase activity"/>
    <property type="evidence" value="ECO:0007669"/>
    <property type="project" value="UniProtKB-EC"/>
</dbReference>
<dbReference type="PANTHER" id="PTHR46244:SF6">
    <property type="entry name" value="PHOSPHOENOLPYRUVATE-PROTEIN PHOSPHOTRANSFERASE"/>
    <property type="match status" value="1"/>
</dbReference>
<dbReference type="PROSITE" id="PS51094">
    <property type="entry name" value="PTS_EIIA_TYPE_2"/>
    <property type="match status" value="1"/>
</dbReference>
<dbReference type="PRINTS" id="PR00107">
    <property type="entry name" value="PHOSPHOCPHPR"/>
</dbReference>
<evidence type="ECO:0000256" key="4">
    <source>
        <dbReference type="ARBA" id="ARBA00004496"/>
    </source>
</evidence>
<gene>
    <name evidence="20" type="ORF">ThidrDRAFT_0838</name>
</gene>
<dbReference type="GO" id="GO:0046872">
    <property type="term" value="F:metal ion binding"/>
    <property type="evidence" value="ECO:0007669"/>
    <property type="project" value="UniProtKB-KW"/>
</dbReference>
<dbReference type="PATRIC" id="fig|765913.3.peg.857"/>
<dbReference type="SUPFAM" id="SSF55594">
    <property type="entry name" value="HPr-like"/>
    <property type="match status" value="1"/>
</dbReference>
<dbReference type="InterPro" id="IPR000032">
    <property type="entry name" value="HPr-like"/>
</dbReference>
<dbReference type="InterPro" id="IPR002178">
    <property type="entry name" value="PTS_EIIA_type-2_dom"/>
</dbReference>
<evidence type="ECO:0000256" key="9">
    <source>
        <dbReference type="ARBA" id="ARBA00022490"/>
    </source>
</evidence>
<dbReference type="eggNOG" id="COG1080">
    <property type="taxonomic scope" value="Bacteria"/>
</dbReference>
<proteinExistence type="inferred from homology"/>
<evidence type="ECO:0000256" key="8">
    <source>
        <dbReference type="ARBA" id="ARBA00022448"/>
    </source>
</evidence>
<dbReference type="AlphaFoldDB" id="G2DXW1"/>
<dbReference type="Gene3D" id="3.50.30.10">
    <property type="entry name" value="Phosphohistidine domain"/>
    <property type="match status" value="1"/>
</dbReference>
<accession>G2DXW1</accession>
<dbReference type="InterPro" id="IPR001020">
    <property type="entry name" value="PTS_HPr_His_P_site"/>
</dbReference>
<keyword evidence="9" id="KW-0963">Cytoplasm</keyword>
<dbReference type="InterPro" id="IPR050499">
    <property type="entry name" value="PEP-utilizing_PTS_enzyme"/>
</dbReference>
<feature type="domain" description="HPr" evidence="19">
    <location>
        <begin position="159"/>
        <end position="246"/>
    </location>
</feature>
<keyword evidence="20" id="KW-0670">Pyruvate</keyword>
<keyword evidence="10" id="KW-0597">Phosphoprotein</keyword>
<dbReference type="PANTHER" id="PTHR46244">
    <property type="entry name" value="PHOSPHOENOLPYRUVATE-PROTEIN PHOSPHOTRANSFERASE"/>
    <property type="match status" value="1"/>
</dbReference>
<comment type="catalytic activity">
    <reaction evidence="1">
        <text>L-histidyl-[protein] + phosphoenolpyruvate = N(pros)-phospho-L-histidyl-[protein] + pyruvate</text>
        <dbReference type="Rhea" id="RHEA:23880"/>
        <dbReference type="Rhea" id="RHEA-COMP:9745"/>
        <dbReference type="Rhea" id="RHEA-COMP:9746"/>
        <dbReference type="ChEBI" id="CHEBI:15361"/>
        <dbReference type="ChEBI" id="CHEBI:29979"/>
        <dbReference type="ChEBI" id="CHEBI:58702"/>
        <dbReference type="ChEBI" id="CHEBI:64837"/>
        <dbReference type="EC" id="2.7.3.9"/>
    </reaction>
</comment>
<evidence type="ECO:0000259" key="19">
    <source>
        <dbReference type="PROSITE" id="PS51350"/>
    </source>
</evidence>
<evidence type="ECO:0000256" key="17">
    <source>
        <dbReference type="SAM" id="MobiDB-lite"/>
    </source>
</evidence>
<dbReference type="PROSITE" id="PS00589">
    <property type="entry name" value="PTS_HPR_SER"/>
    <property type="match status" value="1"/>
</dbReference>
<dbReference type="PROSITE" id="PS00369">
    <property type="entry name" value="PTS_HPR_HIS"/>
    <property type="match status" value="1"/>
</dbReference>
<evidence type="ECO:0000256" key="3">
    <source>
        <dbReference type="ARBA" id="ARBA00003136"/>
    </source>
</evidence>
<dbReference type="Gene3D" id="3.30.1340.10">
    <property type="entry name" value="HPr-like"/>
    <property type="match status" value="1"/>
</dbReference>
<keyword evidence="15" id="KW-0418">Kinase</keyword>
<feature type="domain" description="PTS EIIA type-2" evidence="18">
    <location>
        <begin position="2"/>
        <end position="142"/>
    </location>
</feature>
<dbReference type="InterPro" id="IPR035895">
    <property type="entry name" value="HPr-like_sf"/>
</dbReference>
<comment type="function">
    <text evidence="3">The phosphoenolpyruvate-dependent sugar phosphotransferase system (sugar PTS), a major carbohydrate active transport system, catalyzes the phosphorylation of incoming sugar substrates concomitantly with their translocation across the cell membrane. The enzyme II FruAB PTS system is involved in fructose transport.</text>
</comment>
<dbReference type="PROSITE" id="PS00370">
    <property type="entry name" value="PEP_ENZYMES_PHOS_SITE"/>
    <property type="match status" value="1"/>
</dbReference>
<dbReference type="InterPro" id="IPR000121">
    <property type="entry name" value="PEP_util_C"/>
</dbReference>
<dbReference type="GO" id="GO:0005737">
    <property type="term" value="C:cytoplasm"/>
    <property type="evidence" value="ECO:0007669"/>
    <property type="project" value="UniProtKB-SubCell"/>
</dbReference>
<dbReference type="InterPro" id="IPR018274">
    <property type="entry name" value="PEP_util_AS"/>
</dbReference>
<evidence type="ECO:0000256" key="15">
    <source>
        <dbReference type="ARBA" id="ARBA00022777"/>
    </source>
</evidence>
<dbReference type="Proteomes" id="UP000004200">
    <property type="component" value="Unassembled WGS sequence"/>
</dbReference>
<dbReference type="InterPro" id="IPR002114">
    <property type="entry name" value="PTS_HPr_Ser_P_site"/>
</dbReference>
<organism evidence="20 21">
    <name type="scientific">Thiorhodococcus drewsii AZ1</name>
    <dbReference type="NCBI Taxonomy" id="765913"/>
    <lineage>
        <taxon>Bacteria</taxon>
        <taxon>Pseudomonadati</taxon>
        <taxon>Pseudomonadota</taxon>
        <taxon>Gammaproteobacteria</taxon>
        <taxon>Chromatiales</taxon>
        <taxon>Chromatiaceae</taxon>
        <taxon>Thiorhodococcus</taxon>
    </lineage>
</organism>
<evidence type="ECO:0000256" key="11">
    <source>
        <dbReference type="ARBA" id="ARBA00022597"/>
    </source>
</evidence>
<dbReference type="STRING" id="765913.ThidrDRAFT_0838"/>
<dbReference type="SUPFAM" id="SSF52009">
    <property type="entry name" value="Phosphohistidine domain"/>
    <property type="match status" value="1"/>
</dbReference>
<evidence type="ECO:0000256" key="14">
    <source>
        <dbReference type="ARBA" id="ARBA00022723"/>
    </source>
</evidence>
<comment type="caution">
    <text evidence="20">The sequence shown here is derived from an EMBL/GenBank/DDBJ whole genome shotgun (WGS) entry which is preliminary data.</text>
</comment>
<dbReference type="GO" id="GO:0016301">
    <property type="term" value="F:kinase activity"/>
    <property type="evidence" value="ECO:0007669"/>
    <property type="project" value="UniProtKB-KW"/>
</dbReference>